<gene>
    <name evidence="2" type="ORF">NPX13_g6396</name>
</gene>
<reference evidence="2" key="1">
    <citation type="submission" date="2022-07" db="EMBL/GenBank/DDBJ databases">
        <title>Genome Sequence of Xylaria arbuscula.</title>
        <authorList>
            <person name="Buettner E."/>
        </authorList>
    </citation>
    <scope>NUCLEOTIDE SEQUENCE</scope>
    <source>
        <strain evidence="2">VT107</strain>
    </source>
</reference>
<keyword evidence="3" id="KW-1185">Reference proteome</keyword>
<dbReference type="InterPro" id="IPR036770">
    <property type="entry name" value="Ankyrin_rpt-contain_sf"/>
</dbReference>
<dbReference type="Proteomes" id="UP001148614">
    <property type="component" value="Unassembled WGS sequence"/>
</dbReference>
<dbReference type="EMBL" id="JANPWZ010001127">
    <property type="protein sequence ID" value="KAJ3568523.1"/>
    <property type="molecule type" value="Genomic_DNA"/>
</dbReference>
<dbReference type="VEuPathDB" id="FungiDB:F4678DRAFT_367"/>
<proteinExistence type="predicted"/>
<dbReference type="AlphaFoldDB" id="A0A9W8NCH6"/>
<feature type="repeat" description="ANK" evidence="1">
    <location>
        <begin position="215"/>
        <end position="246"/>
    </location>
</feature>
<protein>
    <submittedName>
        <fullName evidence="2">Uncharacterized protein</fullName>
    </submittedName>
</protein>
<dbReference type="InterPro" id="IPR002110">
    <property type="entry name" value="Ankyrin_rpt"/>
</dbReference>
<dbReference type="PROSITE" id="PS50088">
    <property type="entry name" value="ANK_REPEAT"/>
    <property type="match status" value="1"/>
</dbReference>
<dbReference type="Gene3D" id="1.25.40.20">
    <property type="entry name" value="Ankyrin repeat-containing domain"/>
    <property type="match status" value="1"/>
</dbReference>
<evidence type="ECO:0000313" key="3">
    <source>
        <dbReference type="Proteomes" id="UP001148614"/>
    </source>
</evidence>
<keyword evidence="1" id="KW-0040">ANK repeat</keyword>
<organism evidence="2 3">
    <name type="scientific">Xylaria arbuscula</name>
    <dbReference type="NCBI Taxonomy" id="114810"/>
    <lineage>
        <taxon>Eukaryota</taxon>
        <taxon>Fungi</taxon>
        <taxon>Dikarya</taxon>
        <taxon>Ascomycota</taxon>
        <taxon>Pezizomycotina</taxon>
        <taxon>Sordariomycetes</taxon>
        <taxon>Xylariomycetidae</taxon>
        <taxon>Xylariales</taxon>
        <taxon>Xylariaceae</taxon>
        <taxon>Xylaria</taxon>
    </lineage>
</organism>
<sequence>MTVTLPFDLFFSLAPYLSVKPLLVLARTQQALTEPLTTVALRKALTIPTSGDPNPITYAIEHENMPLLTRSFAVLEHLYPQGWQWTGLYRAGALAIFNLAAANSLPALQFLSQKHPLLPASWTGNVSPASIEYGLYASATGDGRFSASLAAVLNRGLVETALNEGKYDCAAYLLVNHTPPLFPDGFRIIGDAIYFGSGITLEFLLAHNAILPQHPLHLAVTSGGISDPRIIDILLQNGCQVDGTRGSHNPVFTPLTLACELFQPNSVRNLLRAGARVNGIDNTSGIKKLSTIHGFQYCCPNPATTLVLSARWVSLPPMDPKEFGNRFIQCFQSLLYHGATLPINFLEILLFRIWVRAGQQIIRRPGFVLPTCPDPPKDKYKGVRSLLQVLERAESLSPFDRICEIVSNARTEWREIAEQTTGKARLIKFLYDIQDSHGHLPGPARLWDPAACAIPAKYGVY</sequence>
<evidence type="ECO:0000256" key="1">
    <source>
        <dbReference type="PROSITE-ProRule" id="PRU00023"/>
    </source>
</evidence>
<dbReference type="SUPFAM" id="SSF48403">
    <property type="entry name" value="Ankyrin repeat"/>
    <property type="match status" value="1"/>
</dbReference>
<name>A0A9W8NCH6_9PEZI</name>
<comment type="caution">
    <text evidence="2">The sequence shown here is derived from an EMBL/GenBank/DDBJ whole genome shotgun (WGS) entry which is preliminary data.</text>
</comment>
<evidence type="ECO:0000313" key="2">
    <source>
        <dbReference type="EMBL" id="KAJ3568523.1"/>
    </source>
</evidence>
<dbReference type="VEuPathDB" id="FungiDB:F4678DRAFT_366"/>
<accession>A0A9W8NCH6</accession>